<dbReference type="EMBL" id="VSRR010003776">
    <property type="protein sequence ID" value="MPC37412.1"/>
    <property type="molecule type" value="Genomic_DNA"/>
</dbReference>
<dbReference type="AlphaFoldDB" id="A0A5B7ET22"/>
<proteinExistence type="predicted"/>
<dbReference type="Proteomes" id="UP000324222">
    <property type="component" value="Unassembled WGS sequence"/>
</dbReference>
<evidence type="ECO:0000313" key="1">
    <source>
        <dbReference type="EMBL" id="MPC37412.1"/>
    </source>
</evidence>
<organism evidence="1 2">
    <name type="scientific">Portunus trituberculatus</name>
    <name type="common">Swimming crab</name>
    <name type="synonym">Neptunus trituberculatus</name>
    <dbReference type="NCBI Taxonomy" id="210409"/>
    <lineage>
        <taxon>Eukaryota</taxon>
        <taxon>Metazoa</taxon>
        <taxon>Ecdysozoa</taxon>
        <taxon>Arthropoda</taxon>
        <taxon>Crustacea</taxon>
        <taxon>Multicrustacea</taxon>
        <taxon>Malacostraca</taxon>
        <taxon>Eumalacostraca</taxon>
        <taxon>Eucarida</taxon>
        <taxon>Decapoda</taxon>
        <taxon>Pleocyemata</taxon>
        <taxon>Brachyura</taxon>
        <taxon>Eubrachyura</taxon>
        <taxon>Portunoidea</taxon>
        <taxon>Portunidae</taxon>
        <taxon>Portuninae</taxon>
        <taxon>Portunus</taxon>
    </lineage>
</organism>
<name>A0A5B7ET22_PORTR</name>
<keyword evidence="2" id="KW-1185">Reference proteome</keyword>
<protein>
    <submittedName>
        <fullName evidence="1">Uncharacterized protein</fullName>
    </submittedName>
</protein>
<gene>
    <name evidence="1" type="ORF">E2C01_030889</name>
</gene>
<accession>A0A5B7ET22</accession>
<reference evidence="1 2" key="1">
    <citation type="submission" date="2019-05" db="EMBL/GenBank/DDBJ databases">
        <title>Another draft genome of Portunus trituberculatus and its Hox gene families provides insights of decapod evolution.</title>
        <authorList>
            <person name="Jeong J.-H."/>
            <person name="Song I."/>
            <person name="Kim S."/>
            <person name="Choi T."/>
            <person name="Kim D."/>
            <person name="Ryu S."/>
            <person name="Kim W."/>
        </authorList>
    </citation>
    <scope>NUCLEOTIDE SEQUENCE [LARGE SCALE GENOMIC DNA]</scope>
    <source>
        <tissue evidence="1">Muscle</tissue>
    </source>
</reference>
<sequence>MHSPDFSVPRNAHTQLPHPPTVCCCITRARDGTVSLPEVSLSAPSRLLFSLRVAGAAVAAMNKYLHGLILVEYRPNTGPEQTLCSVPPSPARRSVKDNGRLLEEWLRFSFNNFSSSNAGRPTASVLRMGRREVSQSVGHPRCGGGVGGCGVQLSPGKGRCRYKGLTQKKFCFTCSIKIKINPSHQVVFKPICAFWRSVHQPTFTHTTLAKHLPHDVSGAKEPGLG</sequence>
<evidence type="ECO:0000313" key="2">
    <source>
        <dbReference type="Proteomes" id="UP000324222"/>
    </source>
</evidence>
<comment type="caution">
    <text evidence="1">The sequence shown here is derived from an EMBL/GenBank/DDBJ whole genome shotgun (WGS) entry which is preliminary data.</text>
</comment>